<protein>
    <submittedName>
        <fullName evidence="1">Uncharacterized protein</fullName>
    </submittedName>
</protein>
<evidence type="ECO:0000313" key="1">
    <source>
        <dbReference type="EMBL" id="KAJ0089244.1"/>
    </source>
</evidence>
<organism evidence="1 2">
    <name type="scientific">Pistacia atlantica</name>
    <dbReference type="NCBI Taxonomy" id="434234"/>
    <lineage>
        <taxon>Eukaryota</taxon>
        <taxon>Viridiplantae</taxon>
        <taxon>Streptophyta</taxon>
        <taxon>Embryophyta</taxon>
        <taxon>Tracheophyta</taxon>
        <taxon>Spermatophyta</taxon>
        <taxon>Magnoliopsida</taxon>
        <taxon>eudicotyledons</taxon>
        <taxon>Gunneridae</taxon>
        <taxon>Pentapetalae</taxon>
        <taxon>rosids</taxon>
        <taxon>malvids</taxon>
        <taxon>Sapindales</taxon>
        <taxon>Anacardiaceae</taxon>
        <taxon>Pistacia</taxon>
    </lineage>
</organism>
<dbReference type="Proteomes" id="UP001164250">
    <property type="component" value="Chromosome 9"/>
</dbReference>
<gene>
    <name evidence="1" type="ORF">Patl1_32091</name>
</gene>
<evidence type="ECO:0000313" key="2">
    <source>
        <dbReference type="Proteomes" id="UP001164250"/>
    </source>
</evidence>
<dbReference type="EMBL" id="CM047905">
    <property type="protein sequence ID" value="KAJ0089244.1"/>
    <property type="molecule type" value="Genomic_DNA"/>
</dbReference>
<proteinExistence type="predicted"/>
<sequence>MAEETRCLSVWIEVAPALLISPARICACPSLETIEEEEAEEYDD</sequence>
<keyword evidence="2" id="KW-1185">Reference proteome</keyword>
<accession>A0ACC1ARA9</accession>
<name>A0ACC1ARA9_9ROSI</name>
<reference evidence="2" key="1">
    <citation type="journal article" date="2023" name="G3 (Bethesda)">
        <title>Genome assembly and association tests identify interacting loci associated with vigor, precocity, and sex in interspecific pistachio rootstocks.</title>
        <authorList>
            <person name="Palmer W."/>
            <person name="Jacygrad E."/>
            <person name="Sagayaradj S."/>
            <person name="Cavanaugh K."/>
            <person name="Han R."/>
            <person name="Bertier L."/>
            <person name="Beede B."/>
            <person name="Kafkas S."/>
            <person name="Golino D."/>
            <person name="Preece J."/>
            <person name="Michelmore R."/>
        </authorList>
    </citation>
    <scope>NUCLEOTIDE SEQUENCE [LARGE SCALE GENOMIC DNA]</scope>
</reference>
<comment type="caution">
    <text evidence="1">The sequence shown here is derived from an EMBL/GenBank/DDBJ whole genome shotgun (WGS) entry which is preliminary data.</text>
</comment>